<accession>A0A9N7UXM9</accession>
<evidence type="ECO:0000313" key="3">
    <source>
        <dbReference type="Proteomes" id="UP001153269"/>
    </source>
</evidence>
<keyword evidence="3" id="KW-1185">Reference proteome</keyword>
<sequence>MQNKRPTVKRHEARQGAGGESHKRIQALVAVGSQTNTFWLRDVENATNCRGDSPGLRRKCDSALEESPDISKPRHSPRPLIIGEDGASVFSHQAINLPLGLRDGGSLQWKPAGNYLLASETHCWAPTAGRETHSPPATGGSDANVLRNSTDARRRF</sequence>
<name>A0A9N7UXM9_PLEPL</name>
<dbReference type="Proteomes" id="UP001153269">
    <property type="component" value="Unassembled WGS sequence"/>
</dbReference>
<evidence type="ECO:0000313" key="2">
    <source>
        <dbReference type="EMBL" id="CAB1438323.1"/>
    </source>
</evidence>
<feature type="region of interest" description="Disordered" evidence="1">
    <location>
        <begin position="127"/>
        <end position="156"/>
    </location>
</feature>
<reference evidence="2" key="1">
    <citation type="submission" date="2020-03" db="EMBL/GenBank/DDBJ databases">
        <authorList>
            <person name="Weist P."/>
        </authorList>
    </citation>
    <scope>NUCLEOTIDE SEQUENCE</scope>
</reference>
<organism evidence="2 3">
    <name type="scientific">Pleuronectes platessa</name>
    <name type="common">European plaice</name>
    <dbReference type="NCBI Taxonomy" id="8262"/>
    <lineage>
        <taxon>Eukaryota</taxon>
        <taxon>Metazoa</taxon>
        <taxon>Chordata</taxon>
        <taxon>Craniata</taxon>
        <taxon>Vertebrata</taxon>
        <taxon>Euteleostomi</taxon>
        <taxon>Actinopterygii</taxon>
        <taxon>Neopterygii</taxon>
        <taxon>Teleostei</taxon>
        <taxon>Neoteleostei</taxon>
        <taxon>Acanthomorphata</taxon>
        <taxon>Carangaria</taxon>
        <taxon>Pleuronectiformes</taxon>
        <taxon>Pleuronectoidei</taxon>
        <taxon>Pleuronectidae</taxon>
        <taxon>Pleuronectes</taxon>
    </lineage>
</organism>
<dbReference type="AlphaFoldDB" id="A0A9N7UXM9"/>
<gene>
    <name evidence="2" type="ORF">PLEPLA_LOCUS26259</name>
</gene>
<feature type="region of interest" description="Disordered" evidence="1">
    <location>
        <begin position="1"/>
        <end position="23"/>
    </location>
</feature>
<comment type="caution">
    <text evidence="2">The sequence shown here is derived from an EMBL/GenBank/DDBJ whole genome shotgun (WGS) entry which is preliminary data.</text>
</comment>
<evidence type="ECO:0000256" key="1">
    <source>
        <dbReference type="SAM" id="MobiDB-lite"/>
    </source>
</evidence>
<protein>
    <submittedName>
        <fullName evidence="2">Uncharacterized protein</fullName>
    </submittedName>
</protein>
<dbReference type="EMBL" id="CADEAL010002136">
    <property type="protein sequence ID" value="CAB1438323.1"/>
    <property type="molecule type" value="Genomic_DNA"/>
</dbReference>
<proteinExistence type="predicted"/>